<dbReference type="InterPro" id="IPR001466">
    <property type="entry name" value="Beta-lactam-related"/>
</dbReference>
<evidence type="ECO:0000313" key="4">
    <source>
        <dbReference type="Proteomes" id="UP000078544"/>
    </source>
</evidence>
<accession>A0A162IIB0</accession>
<dbReference type="PANTHER" id="PTHR46825">
    <property type="entry name" value="D-ALANYL-D-ALANINE-CARBOXYPEPTIDASE/ENDOPEPTIDASE AMPH"/>
    <property type="match status" value="1"/>
</dbReference>
<dbReference type="InterPro" id="IPR050491">
    <property type="entry name" value="AmpC-like"/>
</dbReference>
<dbReference type="PANTHER" id="PTHR46825:SF9">
    <property type="entry name" value="BETA-LACTAMASE-RELATED DOMAIN-CONTAINING PROTEIN"/>
    <property type="match status" value="1"/>
</dbReference>
<evidence type="ECO:0000313" key="3">
    <source>
        <dbReference type="EMBL" id="KZZ93873.1"/>
    </source>
</evidence>
<dbReference type="EMBL" id="AZGY01000012">
    <property type="protein sequence ID" value="KZZ93873.1"/>
    <property type="molecule type" value="Genomic_DNA"/>
</dbReference>
<evidence type="ECO:0000256" key="1">
    <source>
        <dbReference type="ARBA" id="ARBA00038215"/>
    </source>
</evidence>
<dbReference type="AlphaFoldDB" id="A0A162IIB0"/>
<keyword evidence="4" id="KW-1185">Reference proteome</keyword>
<organism evidence="3 4">
    <name type="scientific">Moelleriella libera RCEF 2490</name>
    <dbReference type="NCBI Taxonomy" id="1081109"/>
    <lineage>
        <taxon>Eukaryota</taxon>
        <taxon>Fungi</taxon>
        <taxon>Dikarya</taxon>
        <taxon>Ascomycota</taxon>
        <taxon>Pezizomycotina</taxon>
        <taxon>Sordariomycetes</taxon>
        <taxon>Hypocreomycetidae</taxon>
        <taxon>Hypocreales</taxon>
        <taxon>Clavicipitaceae</taxon>
        <taxon>Moelleriella</taxon>
    </lineage>
</organism>
<comment type="caution">
    <text evidence="3">The sequence shown here is derived from an EMBL/GenBank/DDBJ whole genome shotgun (WGS) entry which is preliminary data.</text>
</comment>
<protein>
    <submittedName>
        <fullName evidence="3">Beta-lactamase/transpeptidase-like protein</fullName>
    </submittedName>
</protein>
<dbReference type="Pfam" id="PF00144">
    <property type="entry name" value="Beta-lactamase"/>
    <property type="match status" value="1"/>
</dbReference>
<dbReference type="OrthoDB" id="4933909at2759"/>
<feature type="domain" description="Beta-lactamase-related" evidence="2">
    <location>
        <begin position="48"/>
        <end position="364"/>
    </location>
</feature>
<dbReference type="InterPro" id="IPR012338">
    <property type="entry name" value="Beta-lactam/transpept-like"/>
</dbReference>
<reference evidence="3 4" key="1">
    <citation type="journal article" date="2016" name="Genome Biol. Evol.">
        <title>Divergent and convergent evolution of fungal pathogenicity.</title>
        <authorList>
            <person name="Shang Y."/>
            <person name="Xiao G."/>
            <person name="Zheng P."/>
            <person name="Cen K."/>
            <person name="Zhan S."/>
            <person name="Wang C."/>
        </authorList>
    </citation>
    <scope>NUCLEOTIDE SEQUENCE [LARGE SCALE GENOMIC DNA]</scope>
    <source>
        <strain evidence="3 4">RCEF 2490</strain>
    </source>
</reference>
<evidence type="ECO:0000259" key="2">
    <source>
        <dbReference type="Pfam" id="PF00144"/>
    </source>
</evidence>
<comment type="similarity">
    <text evidence="1">Belongs to the peptidase S12 family.</text>
</comment>
<dbReference type="SUPFAM" id="SSF56601">
    <property type="entry name" value="beta-lactamase/transpeptidase-like"/>
    <property type="match status" value="1"/>
</dbReference>
<sequence length="534" mass="59153">MLGKSFLNSASIAIALCSQTQISQAGVAGTSPFSPDFIEYADVVLDEWKVPGASIAVIDGDDVFARGFGFATLPNTSATPETLWSAGSTTKAFTATALSLLIAGNNNSQLPRGWSTPISSIIRDDFVLHDEWATHHVTLEDAVSHRTGMPRHDNSIPQKIEGRPATVRDMTRNLRHLRPTFEPRVRWQYCNYMFAVLSHVIETVTGSHLEDVLRRHIWAPLGMNNTSFGARQGRKTPTLLSTGYYWNGEKYFSTSHDSLDTLSGIGAVVSSVLDYAKWLKCLTYQTAPFSEAVHRDIRQPRMLEPLHDFLGPDVETYGLGWSRTNLHGNVAYGHTGSTMSGGAIVTWLPELHFGVIIFANTATSSNNIGRVLAMRILEDRLNVRQDLRYKIAERVREQDQQGKAFFANYRDILYPNRPEKPLPFSGDQSQLTGSYSEPGYGLIVIEEEGLSQSVEKTLIGRRPGKPEDTELLFEHISGDFWVVRAWIREANATAAFFAADFKFNVSGHVESLRLALSPPGAAIDEGTITFDKIG</sequence>
<dbReference type="Proteomes" id="UP000078544">
    <property type="component" value="Unassembled WGS sequence"/>
</dbReference>
<name>A0A162IIB0_9HYPO</name>
<dbReference type="Gene3D" id="3.40.710.10">
    <property type="entry name" value="DD-peptidase/beta-lactamase superfamily"/>
    <property type="match status" value="1"/>
</dbReference>
<proteinExistence type="inferred from homology"/>
<dbReference type="STRING" id="1081109.A0A162IIB0"/>
<gene>
    <name evidence="3" type="ORF">AAL_05589</name>
</gene>